<evidence type="ECO:0000313" key="2">
    <source>
        <dbReference type="EMBL" id="KAB2810282.1"/>
    </source>
</evidence>
<sequence length="472" mass="53834">MKFSRERSLDFVFWTLSTLLIFAATATHQPWRDEAQAVMLAQDATGFWDLIQRIRWEGHPMLWFLLIKVVGPTLTPLLHSTFAVGTNALIIFKSGWPRWLKWALPFTYYFAFEYAVIYRDYAVGIFLLFAAVTVWKTRPNLAFILLLLATQANFFALILASTLGVLMLIEDPRSKSWFWRIPVALALLVFTIYQLTPPESGGFASGWGFSSDLFQTATGSVGMGIPIPMFGGQFDYGSHYGLIYSLILLGILSLTFPSTKHRWLFIGSAAVIILFCSIKLHAYIRHTGHVWVLFLLLHFILSRQGQKIIRFKLLSLVLLGQLVAGSLYLNQEFNNNEYSSAADVAEYLTEAQIPNEKTAVFPDNLTPAISLESGHAYYQPTRDTVMTHIIWDAKSQEDVWPKQLKSRLISHFGYGEVYLISGINMHRDYPRAQNDWKLILDPDSLNYFGPSISGESFYLYKIELSEERETLE</sequence>
<feature type="transmembrane region" description="Helical" evidence="1">
    <location>
        <begin position="263"/>
        <end position="280"/>
    </location>
</feature>
<feature type="transmembrane region" description="Helical" evidence="1">
    <location>
        <begin position="177"/>
        <end position="195"/>
    </location>
</feature>
<keyword evidence="1" id="KW-0472">Membrane</keyword>
<feature type="transmembrane region" description="Helical" evidence="1">
    <location>
        <begin position="238"/>
        <end position="256"/>
    </location>
</feature>
<organism evidence="2 3">
    <name type="scientific">Phaeocystidibacter luteus</name>
    <dbReference type="NCBI Taxonomy" id="911197"/>
    <lineage>
        <taxon>Bacteria</taxon>
        <taxon>Pseudomonadati</taxon>
        <taxon>Bacteroidota</taxon>
        <taxon>Flavobacteriia</taxon>
        <taxon>Flavobacteriales</taxon>
        <taxon>Phaeocystidibacteraceae</taxon>
        <taxon>Phaeocystidibacter</taxon>
    </lineage>
</organism>
<protein>
    <recommendedName>
        <fullName evidence="4">Glycosyltransferase RgtA/B/C/D-like domain-containing protein</fullName>
    </recommendedName>
</protein>
<reference evidence="2 3" key="1">
    <citation type="submission" date="2019-09" db="EMBL/GenBank/DDBJ databases">
        <title>Genomes of family Cryomorphaceae.</title>
        <authorList>
            <person name="Bowman J.P."/>
        </authorList>
    </citation>
    <scope>NUCLEOTIDE SEQUENCE [LARGE SCALE GENOMIC DNA]</scope>
    <source>
        <strain evidence="2 3">LMG 25704</strain>
    </source>
</reference>
<name>A0A6N6RL35_9FLAO</name>
<comment type="caution">
    <text evidence="2">The sequence shown here is derived from an EMBL/GenBank/DDBJ whole genome shotgun (WGS) entry which is preliminary data.</text>
</comment>
<gene>
    <name evidence="2" type="ORF">F8C67_06770</name>
</gene>
<evidence type="ECO:0000313" key="3">
    <source>
        <dbReference type="Proteomes" id="UP000468650"/>
    </source>
</evidence>
<dbReference type="OrthoDB" id="1815350at2"/>
<evidence type="ECO:0000256" key="1">
    <source>
        <dbReference type="SAM" id="Phobius"/>
    </source>
</evidence>
<evidence type="ECO:0008006" key="4">
    <source>
        <dbReference type="Google" id="ProtNLM"/>
    </source>
</evidence>
<dbReference type="AlphaFoldDB" id="A0A6N6RL35"/>
<dbReference type="RefSeq" id="WP_151667071.1">
    <property type="nucleotide sequence ID" value="NZ_WBVO01000004.1"/>
</dbReference>
<dbReference type="EMBL" id="WBVO01000004">
    <property type="protein sequence ID" value="KAB2810282.1"/>
    <property type="molecule type" value="Genomic_DNA"/>
</dbReference>
<feature type="transmembrane region" description="Helical" evidence="1">
    <location>
        <begin position="77"/>
        <end position="96"/>
    </location>
</feature>
<keyword evidence="1" id="KW-1133">Transmembrane helix</keyword>
<keyword evidence="3" id="KW-1185">Reference proteome</keyword>
<accession>A0A6N6RL35</accession>
<feature type="transmembrane region" description="Helical" evidence="1">
    <location>
        <begin position="141"/>
        <end position="165"/>
    </location>
</feature>
<proteinExistence type="predicted"/>
<dbReference type="Proteomes" id="UP000468650">
    <property type="component" value="Unassembled WGS sequence"/>
</dbReference>
<keyword evidence="1" id="KW-0812">Transmembrane</keyword>
<feature type="transmembrane region" description="Helical" evidence="1">
    <location>
        <begin position="116"/>
        <end position="135"/>
    </location>
</feature>